<dbReference type="InterPro" id="IPR027417">
    <property type="entry name" value="P-loop_NTPase"/>
</dbReference>
<dbReference type="SUPFAM" id="SSF48452">
    <property type="entry name" value="TPR-like"/>
    <property type="match status" value="2"/>
</dbReference>
<dbReference type="InterPro" id="IPR041664">
    <property type="entry name" value="AAA_16"/>
</dbReference>
<dbReference type="GO" id="GO:0005737">
    <property type="term" value="C:cytoplasm"/>
    <property type="evidence" value="ECO:0007669"/>
    <property type="project" value="TreeGrafter"/>
</dbReference>
<evidence type="ECO:0000259" key="4">
    <source>
        <dbReference type="PROSITE" id="PS50043"/>
    </source>
</evidence>
<dbReference type="GO" id="GO:0005524">
    <property type="term" value="F:ATP binding"/>
    <property type="evidence" value="ECO:0007669"/>
    <property type="project" value="UniProtKB-KW"/>
</dbReference>
<name>A0A516R144_STRST</name>
<evidence type="ECO:0000256" key="2">
    <source>
        <dbReference type="ARBA" id="ARBA00022840"/>
    </source>
</evidence>
<dbReference type="InterPro" id="IPR011990">
    <property type="entry name" value="TPR-like_helical_dom_sf"/>
</dbReference>
<dbReference type="InterPro" id="IPR036388">
    <property type="entry name" value="WH-like_DNA-bd_sf"/>
</dbReference>
<dbReference type="PROSITE" id="PS50043">
    <property type="entry name" value="HTH_LUXR_2"/>
    <property type="match status" value="1"/>
</dbReference>
<accession>A0A516R144</accession>
<dbReference type="Gene3D" id="1.10.10.10">
    <property type="entry name" value="Winged helix-like DNA-binding domain superfamily/Winged helix DNA-binding domain"/>
    <property type="match status" value="1"/>
</dbReference>
<reference evidence="5 6" key="1">
    <citation type="journal article" date="2019" name="J. Ind. Microbiol. Biotechnol.">
        <title>The complete genomic sequence of Streptomyces spectabilis NRRL-2792 and identification of secondary metabolite biosynthetic gene clusters.</title>
        <authorList>
            <person name="Sinha A."/>
            <person name="Phillips-Salemka S."/>
            <person name="Niraula T.A."/>
            <person name="Short K.A."/>
            <person name="Niraula N.P."/>
        </authorList>
    </citation>
    <scope>NUCLEOTIDE SEQUENCE [LARGE SCALE GENOMIC DNA]</scope>
    <source>
        <strain evidence="5 6">NRRL 2792</strain>
    </source>
</reference>
<dbReference type="InterPro" id="IPR016032">
    <property type="entry name" value="Sig_transdc_resp-reg_C-effctor"/>
</dbReference>
<dbReference type="SUPFAM" id="SSF46894">
    <property type="entry name" value="C-terminal effector domain of the bipartite response regulators"/>
    <property type="match status" value="1"/>
</dbReference>
<keyword evidence="2" id="KW-0067">ATP-binding</keyword>
<dbReference type="PANTHER" id="PTHR16305:SF35">
    <property type="entry name" value="TRANSCRIPTIONAL ACTIVATOR DOMAIN"/>
    <property type="match status" value="1"/>
</dbReference>
<dbReference type="CDD" id="cd06170">
    <property type="entry name" value="LuxR_C_like"/>
    <property type="match status" value="1"/>
</dbReference>
<organism evidence="5 6">
    <name type="scientific">Streptomyces spectabilis</name>
    <dbReference type="NCBI Taxonomy" id="68270"/>
    <lineage>
        <taxon>Bacteria</taxon>
        <taxon>Bacillati</taxon>
        <taxon>Actinomycetota</taxon>
        <taxon>Actinomycetes</taxon>
        <taxon>Kitasatosporales</taxon>
        <taxon>Streptomycetaceae</taxon>
        <taxon>Streptomyces</taxon>
    </lineage>
</organism>
<dbReference type="GO" id="GO:0004016">
    <property type="term" value="F:adenylate cyclase activity"/>
    <property type="evidence" value="ECO:0007669"/>
    <property type="project" value="TreeGrafter"/>
</dbReference>
<dbReference type="PANTHER" id="PTHR16305">
    <property type="entry name" value="TESTICULAR SOLUBLE ADENYLYL CYCLASE"/>
    <property type="match status" value="1"/>
</dbReference>
<dbReference type="Pfam" id="PF00196">
    <property type="entry name" value="GerE"/>
    <property type="match status" value="1"/>
</dbReference>
<dbReference type="EMBL" id="CP040916">
    <property type="protein sequence ID" value="QDQ09376.1"/>
    <property type="molecule type" value="Genomic_DNA"/>
</dbReference>
<dbReference type="GO" id="GO:0006355">
    <property type="term" value="P:regulation of DNA-templated transcription"/>
    <property type="evidence" value="ECO:0007669"/>
    <property type="project" value="InterPro"/>
</dbReference>
<gene>
    <name evidence="5" type="ORF">FH965_01340</name>
</gene>
<evidence type="ECO:0000313" key="6">
    <source>
        <dbReference type="Proteomes" id="UP000316806"/>
    </source>
</evidence>
<dbReference type="Gene3D" id="1.25.40.10">
    <property type="entry name" value="Tetratricopeptide repeat domain"/>
    <property type="match status" value="1"/>
</dbReference>
<dbReference type="InterPro" id="IPR000792">
    <property type="entry name" value="Tscrpt_reg_LuxR_C"/>
</dbReference>
<protein>
    <recommendedName>
        <fullName evidence="4">HTH luxR-type domain-containing protein</fullName>
    </recommendedName>
</protein>
<keyword evidence="1" id="KW-0547">Nucleotide-binding</keyword>
<proteinExistence type="predicted"/>
<dbReference type="AlphaFoldDB" id="A0A516R144"/>
<feature type="domain" description="HTH luxR-type" evidence="4">
    <location>
        <begin position="877"/>
        <end position="942"/>
    </location>
</feature>
<evidence type="ECO:0000256" key="3">
    <source>
        <dbReference type="SAM" id="MobiDB-lite"/>
    </source>
</evidence>
<dbReference type="GO" id="GO:0003677">
    <property type="term" value="F:DNA binding"/>
    <property type="evidence" value="ECO:0007669"/>
    <property type="project" value="InterPro"/>
</dbReference>
<dbReference type="SUPFAM" id="SSF52540">
    <property type="entry name" value="P-loop containing nucleoside triphosphate hydrolases"/>
    <property type="match status" value="1"/>
</dbReference>
<evidence type="ECO:0000256" key="1">
    <source>
        <dbReference type="ARBA" id="ARBA00022741"/>
    </source>
</evidence>
<evidence type="ECO:0000313" key="5">
    <source>
        <dbReference type="EMBL" id="QDQ09376.1"/>
    </source>
</evidence>
<dbReference type="Proteomes" id="UP000316806">
    <property type="component" value="Chromosome"/>
</dbReference>
<feature type="compositionally biased region" description="Low complexity" evidence="3">
    <location>
        <begin position="101"/>
        <end position="116"/>
    </location>
</feature>
<dbReference type="SMART" id="SM00421">
    <property type="entry name" value="HTH_LUXR"/>
    <property type="match status" value="1"/>
</dbReference>
<sequence>MRPRRLGGLLSHGPAPRFIGRRVELGTLRWRLECALRGKASAVAIGGEPGIGRTALLDALAGTAARLGFRHASGRGHPGKREVGFGVVQQILDELTAPEARAAAPTPAQGPGALLPDPGAEPDDRTVSAVFASFDGLLADAGARAPLLVTVDDAHFGDPLSLRCLAHATRRVREVPFVLVITYDETEPEADASPLAELTATAHRVSLTGLGRDEVAEFVSRAVAPEPVDAETAQACHRVTDGHPLLLEELLGTLRQERPTGLTPQLVLDVGARNVAQWLRARLSRCPEAGAIARAIAVLGDDADFGRASALARLDLDDACARVDRLVRLKLVADGHPLRFTHSFFRGVILDGMAVGTRIAWHTRAAELLYESRAPGDAVAAHLLHGDVTRQRWATAVLRDAARREVARGAPHRAAPLLRRALDTRLGGVHRAVVLRELGSAELATDHAAGTARLRAALAAAPDADEAAHTTLLLASALVSAEANDEAAALADHAAGWLGDTDQGTAWQLRAVAYQAEQGRLGTAALARERERGLLADAPDDPRLLQTWSAYLAHRHSRQGHNREATVRCADLALADQQLSVADRPHHLALLALLYADAPALADPVLSRLGRAAERGGHLRSRALVPAFRGAFARSAGRLADAVAHLRTADGLLVSWSGGRRTHEGSWCAALLAEALVEQGRTGEAHELLAGRDLSARLPDLYHHNWVLYARGRLHLARGRHDEALADLLECGRRLEEWQVENPAVLPWRSQAALACLALGERDRARRLAGGELAAARRWGTPRAVGVALTALGRAESGPRATGVLDEAVTALRSSPARLELAHALYALGVACRGRGQLDEAREHLTAAGVLGQRCEALPLVTRTAEELAALGPTPSATASGGLLTRQQSRVADLASGGLANKDIAVRLGVSLRCVEFHLSGAYQKLGISGRRELHRALKGLAPRGRGSAG</sequence>
<feature type="region of interest" description="Disordered" evidence="3">
    <location>
        <begin position="101"/>
        <end position="122"/>
    </location>
</feature>
<dbReference type="Pfam" id="PF13191">
    <property type="entry name" value="AAA_16"/>
    <property type="match status" value="1"/>
</dbReference>